<dbReference type="CDD" id="cd09917">
    <property type="entry name" value="F-box_SF"/>
    <property type="match status" value="1"/>
</dbReference>
<evidence type="ECO:0000313" key="2">
    <source>
        <dbReference type="EMBL" id="KZT70663.1"/>
    </source>
</evidence>
<dbReference type="SUPFAM" id="SSF52047">
    <property type="entry name" value="RNI-like"/>
    <property type="match status" value="1"/>
</dbReference>
<dbReference type="InterPro" id="IPR036047">
    <property type="entry name" value="F-box-like_dom_sf"/>
</dbReference>
<evidence type="ECO:0000259" key="1">
    <source>
        <dbReference type="Pfam" id="PF12937"/>
    </source>
</evidence>
<evidence type="ECO:0000313" key="3">
    <source>
        <dbReference type="Proteomes" id="UP000076727"/>
    </source>
</evidence>
<protein>
    <recommendedName>
        <fullName evidence="1">F-box domain-containing protein</fullName>
    </recommendedName>
</protein>
<accession>A0A165REX4</accession>
<dbReference type="OrthoDB" id="2804675at2759"/>
<dbReference type="EMBL" id="KV429050">
    <property type="protein sequence ID" value="KZT70663.1"/>
    <property type="molecule type" value="Genomic_DNA"/>
</dbReference>
<name>A0A165REX4_9APHY</name>
<keyword evidence="3" id="KW-1185">Reference proteome</keyword>
<dbReference type="Gene3D" id="1.20.1280.50">
    <property type="match status" value="1"/>
</dbReference>
<dbReference type="Proteomes" id="UP000076727">
    <property type="component" value="Unassembled WGS sequence"/>
</dbReference>
<organism evidence="2 3">
    <name type="scientific">Daedalea quercina L-15889</name>
    <dbReference type="NCBI Taxonomy" id="1314783"/>
    <lineage>
        <taxon>Eukaryota</taxon>
        <taxon>Fungi</taxon>
        <taxon>Dikarya</taxon>
        <taxon>Basidiomycota</taxon>
        <taxon>Agaricomycotina</taxon>
        <taxon>Agaricomycetes</taxon>
        <taxon>Polyporales</taxon>
        <taxon>Fomitopsis</taxon>
    </lineage>
</organism>
<dbReference type="AlphaFoldDB" id="A0A165REX4"/>
<dbReference type="Pfam" id="PF12937">
    <property type="entry name" value="F-box-like"/>
    <property type="match status" value="1"/>
</dbReference>
<dbReference type="InterPro" id="IPR001810">
    <property type="entry name" value="F-box_dom"/>
</dbReference>
<feature type="domain" description="F-box" evidence="1">
    <location>
        <begin position="87"/>
        <end position="132"/>
    </location>
</feature>
<dbReference type="Gene3D" id="3.80.10.10">
    <property type="entry name" value="Ribonuclease Inhibitor"/>
    <property type="match status" value="1"/>
</dbReference>
<dbReference type="InterPro" id="IPR032675">
    <property type="entry name" value="LRR_dom_sf"/>
</dbReference>
<reference evidence="2 3" key="1">
    <citation type="journal article" date="2016" name="Mol. Biol. Evol.">
        <title>Comparative Genomics of Early-Diverging Mushroom-Forming Fungi Provides Insights into the Origins of Lignocellulose Decay Capabilities.</title>
        <authorList>
            <person name="Nagy L.G."/>
            <person name="Riley R."/>
            <person name="Tritt A."/>
            <person name="Adam C."/>
            <person name="Daum C."/>
            <person name="Floudas D."/>
            <person name="Sun H."/>
            <person name="Yadav J.S."/>
            <person name="Pangilinan J."/>
            <person name="Larsson K.H."/>
            <person name="Matsuura K."/>
            <person name="Barry K."/>
            <person name="Labutti K."/>
            <person name="Kuo R."/>
            <person name="Ohm R.A."/>
            <person name="Bhattacharya S.S."/>
            <person name="Shirouzu T."/>
            <person name="Yoshinaga Y."/>
            <person name="Martin F.M."/>
            <person name="Grigoriev I.V."/>
            <person name="Hibbett D.S."/>
        </authorList>
    </citation>
    <scope>NUCLEOTIDE SEQUENCE [LARGE SCALE GENOMIC DNA]</scope>
    <source>
        <strain evidence="2 3">L-15889</strain>
    </source>
</reference>
<gene>
    <name evidence="2" type="ORF">DAEQUDRAFT_181745</name>
</gene>
<sequence>MTLDGIAAILMKSEAQSSSSIGVPQTPYTGCPACTLMKEERRWTHPLRDIVPDPDGINWNNQYWGYNVWNRHGRRTIVRPLPRNITNRIPPELTYHIIDFLRWETKDLYNCALVCRAWHHRSQTLLYARLVIEDRRSYSAVTRFTLRGEYSRHYLRFTRMLDITRGKNEANLPHSHAQRQYFQSIPCVLPLHGPMPNLQHLRFYGCLYPPYHSSFVESMGRFIELVHLSLITFKFRSFVDLRRIICSLPKLCELELSGGELSSASASVDVASPLARDYWPRLRILSLESLDLNLWAPLSSWVASTNVCKCLTALNLSVMNEEATGLYLEHILEACGPSLVELEYNVNRPSGGT</sequence>
<proteinExistence type="predicted"/>
<dbReference type="SUPFAM" id="SSF81383">
    <property type="entry name" value="F-box domain"/>
    <property type="match status" value="1"/>
</dbReference>